<proteinExistence type="predicted"/>
<feature type="region of interest" description="Disordered" evidence="1">
    <location>
        <begin position="1"/>
        <end position="150"/>
    </location>
</feature>
<evidence type="ECO:0000313" key="3">
    <source>
        <dbReference type="Proteomes" id="UP001218218"/>
    </source>
</evidence>
<feature type="compositionally biased region" description="Basic residues" evidence="1">
    <location>
        <begin position="116"/>
        <end position="128"/>
    </location>
</feature>
<comment type="caution">
    <text evidence="2">The sequence shown here is derived from an EMBL/GenBank/DDBJ whole genome shotgun (WGS) entry which is preliminary data.</text>
</comment>
<dbReference type="Proteomes" id="UP001218218">
    <property type="component" value="Unassembled WGS sequence"/>
</dbReference>
<protein>
    <submittedName>
        <fullName evidence="2">Uncharacterized protein</fullName>
    </submittedName>
</protein>
<dbReference type="AlphaFoldDB" id="A0AAD6ZVL0"/>
<feature type="compositionally biased region" description="Polar residues" evidence="1">
    <location>
        <begin position="19"/>
        <end position="34"/>
    </location>
</feature>
<sequence>MANKTSLAAAREGRKELDNNQAQFEPLQSSPFTSDRSKSELRPLEFPPSPAPSSDDELPLSLALPTRTTRSMRRKSNATSNTSDADIAPPPKKKQGTAKNSPDVQSSDADIAPKPVKQKRGPKPKPKAVKREQQNRRNQKVQAESSDEDAVEIVTKEKQKSVQAPLKIVFMISEAATEGSQHVSLKSTVSFDDAIETMHETIGCVSVERIPTLAYKCSTANKNATSINLRTGDDWDGLINDVLAKTKTKKDISVNIIVLPENVTHQIKQNFNAYRNSD</sequence>
<accession>A0AAD6ZVL0</accession>
<dbReference type="EMBL" id="JARIHO010000027">
    <property type="protein sequence ID" value="KAJ7339898.1"/>
    <property type="molecule type" value="Genomic_DNA"/>
</dbReference>
<reference evidence="2" key="1">
    <citation type="submission" date="2023-03" db="EMBL/GenBank/DDBJ databases">
        <title>Massive genome expansion in bonnet fungi (Mycena s.s.) driven by repeated elements and novel gene families across ecological guilds.</title>
        <authorList>
            <consortium name="Lawrence Berkeley National Laboratory"/>
            <person name="Harder C.B."/>
            <person name="Miyauchi S."/>
            <person name="Viragh M."/>
            <person name="Kuo A."/>
            <person name="Thoen E."/>
            <person name="Andreopoulos B."/>
            <person name="Lu D."/>
            <person name="Skrede I."/>
            <person name="Drula E."/>
            <person name="Henrissat B."/>
            <person name="Morin E."/>
            <person name="Kohler A."/>
            <person name="Barry K."/>
            <person name="LaButti K."/>
            <person name="Morin E."/>
            <person name="Salamov A."/>
            <person name="Lipzen A."/>
            <person name="Mereny Z."/>
            <person name="Hegedus B."/>
            <person name="Baldrian P."/>
            <person name="Stursova M."/>
            <person name="Weitz H."/>
            <person name="Taylor A."/>
            <person name="Grigoriev I.V."/>
            <person name="Nagy L.G."/>
            <person name="Martin F."/>
            <person name="Kauserud H."/>
        </authorList>
    </citation>
    <scope>NUCLEOTIDE SEQUENCE</scope>
    <source>
        <strain evidence="2">CBHHK002</strain>
    </source>
</reference>
<gene>
    <name evidence="2" type="ORF">DFH08DRAFT_963927</name>
</gene>
<name>A0AAD6ZVL0_9AGAR</name>
<keyword evidence="3" id="KW-1185">Reference proteome</keyword>
<evidence type="ECO:0000313" key="2">
    <source>
        <dbReference type="EMBL" id="KAJ7339898.1"/>
    </source>
</evidence>
<organism evidence="2 3">
    <name type="scientific">Mycena albidolilacea</name>
    <dbReference type="NCBI Taxonomy" id="1033008"/>
    <lineage>
        <taxon>Eukaryota</taxon>
        <taxon>Fungi</taxon>
        <taxon>Dikarya</taxon>
        <taxon>Basidiomycota</taxon>
        <taxon>Agaricomycotina</taxon>
        <taxon>Agaricomycetes</taxon>
        <taxon>Agaricomycetidae</taxon>
        <taxon>Agaricales</taxon>
        <taxon>Marasmiineae</taxon>
        <taxon>Mycenaceae</taxon>
        <taxon>Mycena</taxon>
    </lineage>
</organism>
<evidence type="ECO:0000256" key="1">
    <source>
        <dbReference type="SAM" id="MobiDB-lite"/>
    </source>
</evidence>
<feature type="compositionally biased region" description="Polar residues" evidence="1">
    <location>
        <begin position="97"/>
        <end position="108"/>
    </location>
</feature>